<dbReference type="Pfam" id="PF20143">
    <property type="entry name" value="NAD_kinase_C"/>
    <property type="match status" value="1"/>
</dbReference>
<dbReference type="Proteomes" id="UP000424468">
    <property type="component" value="Chromosome"/>
</dbReference>
<evidence type="ECO:0000313" key="2">
    <source>
        <dbReference type="Proteomes" id="UP000424468"/>
    </source>
</evidence>
<dbReference type="Gene3D" id="2.60.200.30">
    <property type="entry name" value="Probable inorganic polyphosphate/atp-NAD kinase, domain 2"/>
    <property type="match status" value="1"/>
</dbReference>
<dbReference type="PANTHER" id="PTHR20275:SF0">
    <property type="entry name" value="NAD KINASE"/>
    <property type="match status" value="1"/>
</dbReference>
<dbReference type="OrthoDB" id="9774737at2"/>
<dbReference type="AlphaFoldDB" id="A0A6I6CHZ7"/>
<dbReference type="InterPro" id="IPR017438">
    <property type="entry name" value="ATP-NAD_kinase_N"/>
</dbReference>
<protein>
    <submittedName>
        <fullName evidence="1">Inorganic polyphosphate/ATP-NAD kinase</fullName>
    </submittedName>
</protein>
<dbReference type="KEGG" id="stab:STABA_v1c03100"/>
<dbReference type="RefSeq" id="WP_156005878.1">
    <property type="nucleotide sequence ID" value="NZ_CP046276.1"/>
</dbReference>
<sequence>MFKFNIVNNDYEITKAPVLNLKEKLLEKGHIIDEKNPEYVFIIGGDGTFLKAVRLYQEKLDLVNFVPFKFGGIGFYTNKNDLKQIDMIIDKLEKNDLFNLTYQLLEVENGPTTHYVVNEIRILNEKKPLYVKVFINDEYLETFHGTGLVVSTSTGSTGYIKSAGGSVVLPKNSGLYQIQELVPVSTNRFRTLNSPIILNDSYYVKLEFETEQEVLICDTHVTEVHGTILNIKVSNKKIKVLSHKDPKSMSEINILREIFIIDKKEVE</sequence>
<dbReference type="GO" id="GO:0006741">
    <property type="term" value="P:NADP+ biosynthetic process"/>
    <property type="evidence" value="ECO:0007669"/>
    <property type="project" value="TreeGrafter"/>
</dbReference>
<dbReference type="PANTHER" id="PTHR20275">
    <property type="entry name" value="NAD KINASE"/>
    <property type="match status" value="1"/>
</dbReference>
<dbReference type="InterPro" id="IPR016064">
    <property type="entry name" value="NAD/diacylglycerol_kinase_sf"/>
</dbReference>
<dbReference type="GO" id="GO:0003951">
    <property type="term" value="F:NAD+ kinase activity"/>
    <property type="evidence" value="ECO:0007669"/>
    <property type="project" value="InterPro"/>
</dbReference>
<proteinExistence type="predicted"/>
<dbReference type="SUPFAM" id="SSF111331">
    <property type="entry name" value="NAD kinase/diacylglycerol kinase-like"/>
    <property type="match status" value="1"/>
</dbReference>
<gene>
    <name evidence="1" type="primary">ppnK</name>
    <name evidence="1" type="ORF">STABA_v1c03100</name>
</gene>
<name>A0A6I6CHZ7_9MOLU</name>
<keyword evidence="1" id="KW-0808">Transferase</keyword>
<organism evidence="1 2">
    <name type="scientific">Spiroplasma tabanidicola</name>
    <dbReference type="NCBI Taxonomy" id="324079"/>
    <lineage>
        <taxon>Bacteria</taxon>
        <taxon>Bacillati</taxon>
        <taxon>Mycoplasmatota</taxon>
        <taxon>Mollicutes</taxon>
        <taxon>Entomoplasmatales</taxon>
        <taxon>Spiroplasmataceae</taxon>
        <taxon>Spiroplasma</taxon>
    </lineage>
</organism>
<dbReference type="GO" id="GO:0019674">
    <property type="term" value="P:NAD+ metabolic process"/>
    <property type="evidence" value="ECO:0007669"/>
    <property type="project" value="InterPro"/>
</dbReference>
<keyword evidence="1" id="KW-0418">Kinase</keyword>
<reference evidence="1 2" key="1">
    <citation type="submission" date="2019-11" db="EMBL/GenBank/DDBJ databases">
        <title>Complete genome sequence of Spiroplasma tabanidicola TAUS-1 (DSM 22603).</title>
        <authorList>
            <person name="Huang C.-T."/>
            <person name="Lin Y.-C."/>
            <person name="Kuo C.-H."/>
        </authorList>
    </citation>
    <scope>NUCLEOTIDE SEQUENCE [LARGE SCALE GENOMIC DNA]</scope>
    <source>
        <strain evidence="1 2">TAUS-1</strain>
    </source>
</reference>
<keyword evidence="2" id="KW-1185">Reference proteome</keyword>
<dbReference type="EMBL" id="CP046276">
    <property type="protein sequence ID" value="QGS51673.1"/>
    <property type="molecule type" value="Genomic_DNA"/>
</dbReference>
<dbReference type="InterPro" id="IPR017437">
    <property type="entry name" value="ATP-NAD_kinase_PpnK-typ_C"/>
</dbReference>
<dbReference type="Gene3D" id="3.40.50.10330">
    <property type="entry name" value="Probable inorganic polyphosphate/atp-NAD kinase, domain 1"/>
    <property type="match status" value="1"/>
</dbReference>
<accession>A0A6I6CHZ7</accession>
<evidence type="ECO:0000313" key="1">
    <source>
        <dbReference type="EMBL" id="QGS51673.1"/>
    </source>
</evidence>